<evidence type="ECO:0000313" key="3">
    <source>
        <dbReference type="Proteomes" id="UP000241890"/>
    </source>
</evidence>
<keyword evidence="3" id="KW-1185">Reference proteome</keyword>
<keyword evidence="1" id="KW-0472">Membrane</keyword>
<dbReference type="EMBL" id="BEYU01000059">
    <property type="protein sequence ID" value="GBG29528.1"/>
    <property type="molecule type" value="Genomic_DNA"/>
</dbReference>
<reference evidence="2 3" key="1">
    <citation type="submission" date="2017-12" db="EMBL/GenBank/DDBJ databases">
        <title>Sequencing, de novo assembly and annotation of complete genome of a new Thraustochytrid species, strain FCC1311.</title>
        <authorList>
            <person name="Sedici K."/>
            <person name="Godart F."/>
            <person name="Aiese Cigliano R."/>
            <person name="Sanseverino W."/>
            <person name="Barakat M."/>
            <person name="Ortet P."/>
            <person name="Marechal E."/>
            <person name="Cagnac O."/>
            <person name="Amato A."/>
        </authorList>
    </citation>
    <scope>NUCLEOTIDE SEQUENCE [LARGE SCALE GENOMIC DNA]</scope>
</reference>
<feature type="transmembrane region" description="Helical" evidence="1">
    <location>
        <begin position="21"/>
        <end position="40"/>
    </location>
</feature>
<protein>
    <submittedName>
        <fullName evidence="2">Uncharacterized protein</fullName>
    </submittedName>
</protein>
<comment type="caution">
    <text evidence="2">The sequence shown here is derived from an EMBL/GenBank/DDBJ whole genome shotgun (WGS) entry which is preliminary data.</text>
</comment>
<gene>
    <name evidence="2" type="ORF">FCC1311_057492</name>
</gene>
<proteinExistence type="predicted"/>
<dbReference type="AlphaFoldDB" id="A0A2R5GIH3"/>
<dbReference type="InterPro" id="IPR045325">
    <property type="entry name" value="TMEM70/TMEM186/TMEM223"/>
</dbReference>
<name>A0A2R5GIH3_9STRA</name>
<dbReference type="GO" id="GO:0031966">
    <property type="term" value="C:mitochondrial membrane"/>
    <property type="evidence" value="ECO:0007669"/>
    <property type="project" value="TreeGrafter"/>
</dbReference>
<evidence type="ECO:0000313" key="2">
    <source>
        <dbReference type="EMBL" id="GBG29528.1"/>
    </source>
</evidence>
<evidence type="ECO:0000256" key="1">
    <source>
        <dbReference type="SAM" id="Phobius"/>
    </source>
</evidence>
<dbReference type="PANTHER" id="PTHR13281:SF0">
    <property type="entry name" value="TRANSMEMBRANE PROTEIN 70, MITOCHONDRIAL"/>
    <property type="match status" value="1"/>
</dbReference>
<keyword evidence="1" id="KW-0812">Transmembrane</keyword>
<dbReference type="GO" id="GO:0033615">
    <property type="term" value="P:mitochondrial proton-transporting ATP synthase complex assembly"/>
    <property type="evidence" value="ECO:0007669"/>
    <property type="project" value="TreeGrafter"/>
</dbReference>
<keyword evidence="1" id="KW-1133">Transmembrane helix</keyword>
<dbReference type="PANTHER" id="PTHR13281">
    <property type="entry name" value="TRANSMEMBRANE PROTEIN 70, MITOCHONDRIAL"/>
    <property type="match status" value="1"/>
</dbReference>
<organism evidence="2 3">
    <name type="scientific">Hondaea fermentalgiana</name>
    <dbReference type="NCBI Taxonomy" id="2315210"/>
    <lineage>
        <taxon>Eukaryota</taxon>
        <taxon>Sar</taxon>
        <taxon>Stramenopiles</taxon>
        <taxon>Bigyra</taxon>
        <taxon>Labyrinthulomycetes</taxon>
        <taxon>Thraustochytrida</taxon>
        <taxon>Thraustochytriidae</taxon>
        <taxon>Hondaea</taxon>
    </lineage>
</organism>
<dbReference type="InParanoid" id="A0A2R5GIH3"/>
<dbReference type="Pfam" id="PF06979">
    <property type="entry name" value="TMEM70"/>
    <property type="match status" value="1"/>
</dbReference>
<dbReference type="Proteomes" id="UP000241890">
    <property type="component" value="Unassembled WGS sequence"/>
</dbReference>
<sequence length="164" mass="17834">MQRVLVYEGPFGPMVKMLKRVSIFSCGCTLVGVPLLATFGNPEMSSVQRASIAFTVCAFAVGTTVALTYVSKPYIWRLYEVQAAANAKKSLEIESFSILGKLKTTRLAAGIEEVKPATDRVFVNVALKDGSTFYVHEEPDCYATDDFYVQFLKAAGIVPGATSK</sequence>
<dbReference type="OrthoDB" id="46081at2759"/>
<feature type="transmembrane region" description="Helical" evidence="1">
    <location>
        <begin position="52"/>
        <end position="70"/>
    </location>
</feature>
<dbReference type="InterPro" id="IPR009724">
    <property type="entry name" value="TMEM70"/>
</dbReference>
<accession>A0A2R5GIH3</accession>